<dbReference type="STRING" id="1224163.B841_06570"/>
<dbReference type="GO" id="GO:0004672">
    <property type="term" value="F:protein kinase activity"/>
    <property type="evidence" value="ECO:0007669"/>
    <property type="project" value="InterPro"/>
</dbReference>
<proteinExistence type="inferred from homology"/>
<dbReference type="InterPro" id="IPR050154">
    <property type="entry name" value="UbiB_kinase"/>
</dbReference>
<protein>
    <recommendedName>
        <fullName evidence="3">Protein kinase domain-containing protein</fullName>
    </recommendedName>
</protein>
<feature type="transmembrane region" description="Helical" evidence="2">
    <location>
        <begin position="12"/>
        <end position="35"/>
    </location>
</feature>
<sequence length="678" mass="73402">MDSSGALSGVGLALAIIGGAFLALLVVGLLTLVLATVMRRLLGVPVGWPRTVIVAGVVVISTVGIFGATLWDLTATAPDNDYFTGVNLPSSVLVLLIATLWMLGFGSAILMMMELIVPTGALPSPLRMATSFRSRRDRNRRYRQVLGVFVRNGLAAPFSRPRGNPTAEVAVRFRRALEEAGTTFVKLGQNLSTRTDVLPAAFTDELSTLQSKARASSWEVIEKEIDAELDGRTAEVLAWLDPEPLAAASVAQVHRGRLADGTEVVVKVQRPGTREEVAKDSDILLEICAWLERTTAWGEDIGLTDLARGFTDTLSEELDYTVEARNMEDLRAVLRGGPITVPRAYPDYSTSRMLIMDYVPGPTIGAAATELDDLDPQLRSTLGQELLSSVMSQIMEHGVFHADVHPGNVTLIEDGEGGVHLGLLDFGAVGRIDRHTRHNLSVVFAAIDNGDSRLLVDALKALLGRPDSLEEAALEKAVGTLLARYGSGLSRSVAGMIADVMSMVTEFRFSIPASVSSALRSLASMEGTLTLIDPQANIIEMARTHGATFARAWLKPGHIKETLEATVLETLPMFRHLPRRVNAVVEDLQEGRLTFNMRFFSDRDDRKFITGMLQQFTVAILAGFTLLGGVVLLAFGTGGPPVTEEMSLLQAVGFIMLFAGFMMALRIVTMVLYRDDKS</sequence>
<keyword evidence="5" id="KW-1185">Reference proteome</keyword>
<feature type="transmembrane region" description="Helical" evidence="2">
    <location>
        <begin position="47"/>
        <end position="71"/>
    </location>
</feature>
<dbReference type="SUPFAM" id="SSF56112">
    <property type="entry name" value="Protein kinase-like (PK-like)"/>
    <property type="match status" value="1"/>
</dbReference>
<dbReference type="PROSITE" id="PS50011">
    <property type="entry name" value="PROTEIN_KINASE_DOM"/>
    <property type="match status" value="1"/>
</dbReference>
<comment type="similarity">
    <text evidence="1">Belongs to the protein kinase superfamily. ADCK protein kinase family.</text>
</comment>
<dbReference type="AlphaFoldDB" id="S5SUP9"/>
<dbReference type="Gene3D" id="1.10.510.10">
    <property type="entry name" value="Transferase(Phosphotransferase) domain 1"/>
    <property type="match status" value="1"/>
</dbReference>
<dbReference type="KEGG" id="cmd:B841_06570"/>
<organism evidence="4 5">
    <name type="scientific">Corynebacterium maris DSM 45190</name>
    <dbReference type="NCBI Taxonomy" id="1224163"/>
    <lineage>
        <taxon>Bacteria</taxon>
        <taxon>Bacillati</taxon>
        <taxon>Actinomycetota</taxon>
        <taxon>Actinomycetes</taxon>
        <taxon>Mycobacteriales</taxon>
        <taxon>Corynebacteriaceae</taxon>
        <taxon>Corynebacterium</taxon>
    </lineage>
</organism>
<evidence type="ECO:0000256" key="1">
    <source>
        <dbReference type="ARBA" id="ARBA00009670"/>
    </source>
</evidence>
<dbReference type="RefSeq" id="WP_020934720.1">
    <property type="nucleotide sequence ID" value="NC_021915.1"/>
</dbReference>
<feature type="transmembrane region" description="Helical" evidence="2">
    <location>
        <begin position="648"/>
        <end position="673"/>
    </location>
</feature>
<dbReference type="Proteomes" id="UP000015388">
    <property type="component" value="Chromosome"/>
</dbReference>
<keyword evidence="2" id="KW-0812">Transmembrane</keyword>
<evidence type="ECO:0000313" key="5">
    <source>
        <dbReference type="Proteomes" id="UP000015388"/>
    </source>
</evidence>
<dbReference type="Pfam" id="PF03109">
    <property type="entry name" value="ABC1"/>
    <property type="match status" value="1"/>
</dbReference>
<dbReference type="eggNOG" id="COG0661">
    <property type="taxonomic scope" value="Bacteria"/>
</dbReference>
<evidence type="ECO:0000259" key="3">
    <source>
        <dbReference type="PROSITE" id="PS50011"/>
    </source>
</evidence>
<dbReference type="PATRIC" id="fig|1224163.3.peg.1320"/>
<evidence type="ECO:0000256" key="2">
    <source>
        <dbReference type="SAM" id="Phobius"/>
    </source>
</evidence>
<dbReference type="PANTHER" id="PTHR10566:SF113">
    <property type="entry name" value="PROTEIN ACTIVITY OF BC1 COMPLEX KINASE 7, CHLOROPLASTIC"/>
    <property type="match status" value="1"/>
</dbReference>
<dbReference type="InterPro" id="IPR004147">
    <property type="entry name" value="ABC1_dom"/>
</dbReference>
<dbReference type="PANTHER" id="PTHR10566">
    <property type="entry name" value="CHAPERONE-ACTIVITY OF BC1 COMPLEX CABC1 -RELATED"/>
    <property type="match status" value="1"/>
</dbReference>
<dbReference type="InterPro" id="IPR000719">
    <property type="entry name" value="Prot_kinase_dom"/>
</dbReference>
<dbReference type="HOGENOM" id="CLU_006533_0_2_11"/>
<keyword evidence="2" id="KW-0472">Membrane</keyword>
<dbReference type="GO" id="GO:0005524">
    <property type="term" value="F:ATP binding"/>
    <property type="evidence" value="ECO:0007669"/>
    <property type="project" value="InterPro"/>
</dbReference>
<name>S5SUP9_9CORY</name>
<dbReference type="InterPro" id="IPR011009">
    <property type="entry name" value="Kinase-like_dom_sf"/>
</dbReference>
<feature type="transmembrane region" description="Helical" evidence="2">
    <location>
        <begin position="616"/>
        <end position="636"/>
    </location>
</feature>
<accession>S5SUP9</accession>
<feature type="transmembrane region" description="Helical" evidence="2">
    <location>
        <begin position="91"/>
        <end position="117"/>
    </location>
</feature>
<gene>
    <name evidence="4" type="ORF">B841_06570</name>
</gene>
<dbReference type="EMBL" id="CP003924">
    <property type="protein sequence ID" value="AGS34787.1"/>
    <property type="molecule type" value="Genomic_DNA"/>
</dbReference>
<dbReference type="CDD" id="cd05121">
    <property type="entry name" value="ABC1_ADCK3-like"/>
    <property type="match status" value="1"/>
</dbReference>
<dbReference type="OrthoDB" id="9795390at2"/>
<feature type="domain" description="Protein kinase" evidence="3">
    <location>
        <begin position="239"/>
        <end position="678"/>
    </location>
</feature>
<reference evidence="4 5" key="1">
    <citation type="submission" date="2012-11" db="EMBL/GenBank/DDBJ databases">
        <title>The complete genome sequence of Corynebacterium maris Coryn-1 (=DSM 45190).</title>
        <authorList>
            <person name="Schaffert L."/>
            <person name="Albersmeier A."/>
            <person name="Kalinowski J."/>
            <person name="Ruckert C."/>
        </authorList>
    </citation>
    <scope>NUCLEOTIDE SEQUENCE [LARGE SCALE GENOMIC DNA]</scope>
    <source>
        <strain evidence="5">Coryn-1</strain>
    </source>
</reference>
<keyword evidence="2" id="KW-1133">Transmembrane helix</keyword>
<evidence type="ECO:0000313" key="4">
    <source>
        <dbReference type="EMBL" id="AGS34787.1"/>
    </source>
</evidence>